<evidence type="ECO:0000313" key="2">
    <source>
        <dbReference type="Proteomes" id="UP000186819"/>
    </source>
</evidence>
<dbReference type="EMBL" id="FTMD01000008">
    <property type="protein sequence ID" value="SIQ96732.1"/>
    <property type="molecule type" value="Genomic_DNA"/>
</dbReference>
<dbReference type="STRING" id="34027.SAMN05421829_108172"/>
<accession>A0A1N6X303</accession>
<gene>
    <name evidence="1" type="ORF">SAMN05421829_108172</name>
</gene>
<sequence length="139" mass="14066">MDISTAHSNARNAAARLPALQASFDLLDSGPGAPYIELYGTVRPAPGAAPGGSPLVTCTMSNPPGTVDGALFRIVLTTPIEGQIAVAGDAVWARIYDGAGAWWADASVSDDAGSGEIKLQVVTLAVGAFVRITSATLQG</sequence>
<dbReference type="AlphaFoldDB" id="A0A1N6X303"/>
<dbReference type="RefSeq" id="WP_076602659.1">
    <property type="nucleotide sequence ID" value="NZ_FTMD01000008.1"/>
</dbReference>
<organism evidence="1 2">
    <name type="scientific">Aromatoleum tolulyticum</name>
    <dbReference type="NCBI Taxonomy" id="34027"/>
    <lineage>
        <taxon>Bacteria</taxon>
        <taxon>Pseudomonadati</taxon>
        <taxon>Pseudomonadota</taxon>
        <taxon>Betaproteobacteria</taxon>
        <taxon>Rhodocyclales</taxon>
        <taxon>Rhodocyclaceae</taxon>
        <taxon>Aromatoleum</taxon>
    </lineage>
</organism>
<keyword evidence="2" id="KW-1185">Reference proteome</keyword>
<protein>
    <submittedName>
        <fullName evidence="1">Uncharacterized protein</fullName>
    </submittedName>
</protein>
<evidence type="ECO:0000313" key="1">
    <source>
        <dbReference type="EMBL" id="SIQ96732.1"/>
    </source>
</evidence>
<dbReference type="Proteomes" id="UP000186819">
    <property type="component" value="Unassembled WGS sequence"/>
</dbReference>
<proteinExistence type="predicted"/>
<reference evidence="2" key="1">
    <citation type="submission" date="2017-01" db="EMBL/GenBank/DDBJ databases">
        <authorList>
            <person name="Varghese N."/>
            <person name="Submissions S."/>
        </authorList>
    </citation>
    <scope>NUCLEOTIDE SEQUENCE [LARGE SCALE GENOMIC DNA]</scope>
    <source>
        <strain evidence="2">ATCC 51758</strain>
    </source>
</reference>
<name>A0A1N6X303_9RHOO</name>